<dbReference type="InterPro" id="IPR019734">
    <property type="entry name" value="TPR_rpt"/>
</dbReference>
<dbReference type="Pfam" id="PF13424">
    <property type="entry name" value="TPR_12"/>
    <property type="match status" value="1"/>
</dbReference>
<dbReference type="PANTHER" id="PTHR47689:SF2">
    <property type="entry name" value="TETRATRICOPEPTIDE REPEAT (TPR)-LIKE SUPERFAMILY PROTEIN"/>
    <property type="match status" value="1"/>
</dbReference>
<dbReference type="PANTHER" id="PTHR47689">
    <property type="entry name" value="TETRATRICOPEPTIDE REPEAT (TPR)-LIKE SUPERFAMILY PROTEIN"/>
    <property type="match status" value="1"/>
</dbReference>
<evidence type="ECO:0000313" key="1">
    <source>
        <dbReference type="EMBL" id="KAK2078932.1"/>
    </source>
</evidence>
<name>A0AAD9MIV0_PROWI</name>
<proteinExistence type="predicted"/>
<organism evidence="1 2">
    <name type="scientific">Prototheca wickerhamii</name>
    <dbReference type="NCBI Taxonomy" id="3111"/>
    <lineage>
        <taxon>Eukaryota</taxon>
        <taxon>Viridiplantae</taxon>
        <taxon>Chlorophyta</taxon>
        <taxon>core chlorophytes</taxon>
        <taxon>Trebouxiophyceae</taxon>
        <taxon>Chlorellales</taxon>
        <taxon>Chlorellaceae</taxon>
        <taxon>Prototheca</taxon>
    </lineage>
</organism>
<keyword evidence="2" id="KW-1185">Reference proteome</keyword>
<dbReference type="AlphaFoldDB" id="A0AAD9MIV0"/>
<dbReference type="Gene3D" id="1.25.40.10">
    <property type="entry name" value="Tetratricopeptide repeat domain"/>
    <property type="match status" value="2"/>
</dbReference>
<dbReference type="EMBL" id="JASFZW010000003">
    <property type="protein sequence ID" value="KAK2078932.1"/>
    <property type="molecule type" value="Genomic_DNA"/>
</dbReference>
<sequence>MRAPRAACAAGFAAGPVLAHAEVETEPGVGDHAAPSDAASEDPAAAARRLATAQWRVFTDRGREKVSEGDFDSAERLLRRALELAREGFGPDDPHAGSAAHNLAEFYRVRRDFERAAPLYREALRVLVAAYGHEDVRVAFALHSLAGLHHAQARWDEAADLYREALEVKRRALGVAHEESVNSAARLAEALWAGGRRDEALKTMRAAVAASGEVVTPANVRRRGRLADMLLSLGQHEEAEGHLRAILAFAEQEQETEMGAYAQAAEALAAALQLGGRHEQAERVMEAALQARIRSVGGRREHVAVAGALRRHAVFLVREAAVRGPGASAAPALRAVGLAREGADLAAALLAEAEAPGLLTRVVGWLRPAGELGELARRVNRDGLRLESAACEATLGEALLAAGDAEAGVRVLQRTQRRLEAWIADAEDARQEGRQAASRWLLAARRLRDSVGSVLEGVSQAAA</sequence>
<evidence type="ECO:0008006" key="3">
    <source>
        <dbReference type="Google" id="ProtNLM"/>
    </source>
</evidence>
<dbReference type="SUPFAM" id="SSF48452">
    <property type="entry name" value="TPR-like"/>
    <property type="match status" value="2"/>
</dbReference>
<dbReference type="Pfam" id="PF13432">
    <property type="entry name" value="TPR_16"/>
    <property type="match status" value="1"/>
</dbReference>
<comment type="caution">
    <text evidence="1">The sequence shown here is derived from an EMBL/GenBank/DDBJ whole genome shotgun (WGS) entry which is preliminary data.</text>
</comment>
<protein>
    <recommendedName>
        <fullName evidence="3">Tetratricopeptide repeat protein</fullName>
    </recommendedName>
</protein>
<dbReference type="Pfam" id="PF13374">
    <property type="entry name" value="TPR_10"/>
    <property type="match status" value="1"/>
</dbReference>
<reference evidence="1" key="1">
    <citation type="submission" date="2021-01" db="EMBL/GenBank/DDBJ databases">
        <authorList>
            <person name="Eckstrom K.M.E."/>
        </authorList>
    </citation>
    <scope>NUCLEOTIDE SEQUENCE</scope>
    <source>
        <strain evidence="1">UVCC 0001</strain>
    </source>
</reference>
<accession>A0AAD9MIV0</accession>
<dbReference type="SMART" id="SM00028">
    <property type="entry name" value="TPR"/>
    <property type="match status" value="5"/>
</dbReference>
<evidence type="ECO:0000313" key="2">
    <source>
        <dbReference type="Proteomes" id="UP001255856"/>
    </source>
</evidence>
<dbReference type="InterPro" id="IPR011990">
    <property type="entry name" value="TPR-like_helical_dom_sf"/>
</dbReference>
<gene>
    <name evidence="1" type="ORF">QBZ16_002622</name>
</gene>
<dbReference type="Proteomes" id="UP001255856">
    <property type="component" value="Unassembled WGS sequence"/>
</dbReference>